<dbReference type="AlphaFoldDB" id="A0A1F6AIV8"/>
<reference evidence="3 4" key="1">
    <citation type="journal article" date="2016" name="Nat. Commun.">
        <title>Thousands of microbial genomes shed light on interconnected biogeochemical processes in an aquifer system.</title>
        <authorList>
            <person name="Anantharaman K."/>
            <person name="Brown C.T."/>
            <person name="Hug L.A."/>
            <person name="Sharon I."/>
            <person name="Castelle C.J."/>
            <person name="Probst A.J."/>
            <person name="Thomas B.C."/>
            <person name="Singh A."/>
            <person name="Wilkins M.J."/>
            <person name="Karaoz U."/>
            <person name="Brodie E.L."/>
            <person name="Williams K.H."/>
            <person name="Hubbard S.S."/>
            <person name="Banfield J.F."/>
        </authorList>
    </citation>
    <scope>NUCLEOTIDE SEQUENCE [LARGE SCALE GENOMIC DNA]</scope>
</reference>
<protein>
    <recommendedName>
        <fullName evidence="5">GTP-dependent dephospho-CoA kinase</fullName>
    </recommendedName>
</protein>
<evidence type="ECO:0000256" key="1">
    <source>
        <dbReference type="ARBA" id="ARBA00022741"/>
    </source>
</evidence>
<dbReference type="GO" id="GO:0015937">
    <property type="term" value="P:coenzyme A biosynthetic process"/>
    <property type="evidence" value="ECO:0007669"/>
    <property type="project" value="InterPro"/>
</dbReference>
<gene>
    <name evidence="3" type="ORF">A3A79_01505</name>
</gene>
<sequence length="157" mass="17097">MGLVLHGDMIEKSIEKNKQNFLITVGDVATKTLLDNGITPTLAIIDNKVERKPYTGLKKYRAQLAKSKKVTSGPGYISREAMQALKVRPFKGVIEVNGEEDLLALPAIAYAPLGSVVYYGQPPIAAWACGPILEGLVEIAVTDESKKNAQELLEQFL</sequence>
<accession>A0A1F6AIV8</accession>
<dbReference type="Proteomes" id="UP000178759">
    <property type="component" value="Unassembled WGS sequence"/>
</dbReference>
<evidence type="ECO:0008006" key="5">
    <source>
        <dbReference type="Google" id="ProtNLM"/>
    </source>
</evidence>
<dbReference type="PANTHER" id="PTHR40732">
    <property type="entry name" value="UPF0218 PROTEIN TK1697"/>
    <property type="match status" value="1"/>
</dbReference>
<name>A0A1F6AIV8_9BACT</name>
<dbReference type="GO" id="GO:0005525">
    <property type="term" value="F:GTP binding"/>
    <property type="evidence" value="ECO:0007669"/>
    <property type="project" value="UniProtKB-KW"/>
</dbReference>
<organism evidence="3 4">
    <name type="scientific">Candidatus Gottesmanbacteria bacterium RIFCSPLOWO2_01_FULL_43_11b</name>
    <dbReference type="NCBI Taxonomy" id="1798392"/>
    <lineage>
        <taxon>Bacteria</taxon>
        <taxon>Candidatus Gottesmaniibacteriota</taxon>
    </lineage>
</organism>
<dbReference type="STRING" id="1798392.A3A79_01505"/>
<evidence type="ECO:0000313" key="4">
    <source>
        <dbReference type="Proteomes" id="UP000178759"/>
    </source>
</evidence>
<dbReference type="PANTHER" id="PTHR40732:SF1">
    <property type="entry name" value="GTP-DEPENDENT DEPHOSPHO-COA KINASE"/>
    <property type="match status" value="1"/>
</dbReference>
<keyword evidence="1" id="KW-0547">Nucleotide-binding</keyword>
<keyword evidence="2" id="KW-0342">GTP-binding</keyword>
<comment type="caution">
    <text evidence="3">The sequence shown here is derived from an EMBL/GenBank/DDBJ whole genome shotgun (WGS) entry which is preliminary data.</text>
</comment>
<dbReference type="GO" id="GO:0016301">
    <property type="term" value="F:kinase activity"/>
    <property type="evidence" value="ECO:0007669"/>
    <property type="project" value="InterPro"/>
</dbReference>
<dbReference type="EMBL" id="MFJV01000001">
    <property type="protein sequence ID" value="OGG24649.1"/>
    <property type="molecule type" value="Genomic_DNA"/>
</dbReference>
<proteinExistence type="predicted"/>
<evidence type="ECO:0000256" key="2">
    <source>
        <dbReference type="ARBA" id="ARBA00023134"/>
    </source>
</evidence>
<evidence type="ECO:0000313" key="3">
    <source>
        <dbReference type="EMBL" id="OGG24649.1"/>
    </source>
</evidence>
<dbReference type="Pfam" id="PF04019">
    <property type="entry name" value="DUF359"/>
    <property type="match status" value="1"/>
</dbReference>
<dbReference type="InterPro" id="IPR007164">
    <property type="entry name" value="GTP-dep_dephospho-CoA_kin"/>
</dbReference>